<dbReference type="NCBIfam" id="TIGR02273">
    <property type="entry name" value="16S_RimM"/>
    <property type="match status" value="1"/>
</dbReference>
<feature type="domain" description="RimM N-terminal" evidence="6">
    <location>
        <begin position="15"/>
        <end position="95"/>
    </location>
</feature>
<comment type="subcellular location">
    <subcellularLocation>
        <location evidence="5">Cytoplasm</location>
    </subcellularLocation>
</comment>
<sequence length="180" mass="19604">MSKRPGATSADLVPVGRVVKAHGIRGEIRIHPHDAEGLGILGADALVLGDSRGTETFRVRAARPRGRLVIVSLEGVADRDRAEALVGREVHQLREAMPPLGPGEYYWFQLEGLRVWTTRGRYLGVLRRFLDTGAHDVYVVDGPQGEVLIPAVPEVVTEVDLEGRRILVDPPPGLVETDAV</sequence>
<dbReference type="InterPro" id="IPR036976">
    <property type="entry name" value="RimM_N_sf"/>
</dbReference>
<dbReference type="GO" id="GO:0042274">
    <property type="term" value="P:ribosomal small subunit biogenesis"/>
    <property type="evidence" value="ECO:0007669"/>
    <property type="project" value="UniProtKB-UniRule"/>
</dbReference>
<dbReference type="Pfam" id="PF24986">
    <property type="entry name" value="PRC_RimM"/>
    <property type="match status" value="1"/>
</dbReference>
<dbReference type="GO" id="GO:0006364">
    <property type="term" value="P:rRNA processing"/>
    <property type="evidence" value="ECO:0007669"/>
    <property type="project" value="UniProtKB-UniRule"/>
</dbReference>
<keyword evidence="3 5" id="KW-0698">rRNA processing</keyword>
<dbReference type="PANTHER" id="PTHR33692:SF1">
    <property type="entry name" value="RIBOSOME MATURATION FACTOR RIMM"/>
    <property type="match status" value="1"/>
</dbReference>
<evidence type="ECO:0000256" key="4">
    <source>
        <dbReference type="ARBA" id="ARBA00023186"/>
    </source>
</evidence>
<dbReference type="GO" id="GO:0005840">
    <property type="term" value="C:ribosome"/>
    <property type="evidence" value="ECO:0007669"/>
    <property type="project" value="InterPro"/>
</dbReference>
<evidence type="ECO:0000259" key="6">
    <source>
        <dbReference type="Pfam" id="PF01782"/>
    </source>
</evidence>
<keyword evidence="9" id="KW-1185">Reference proteome</keyword>
<comment type="domain">
    <text evidence="5">The PRC barrel domain binds ribosomal protein uS19.</text>
</comment>
<dbReference type="SUPFAM" id="SSF50447">
    <property type="entry name" value="Translation proteins"/>
    <property type="match status" value="1"/>
</dbReference>
<organism evidence="8 9">
    <name type="scientific">Dissulfurirhabdus thermomarina</name>
    <dbReference type="NCBI Taxonomy" id="1765737"/>
    <lineage>
        <taxon>Bacteria</taxon>
        <taxon>Deltaproteobacteria</taxon>
        <taxon>Dissulfurirhabdaceae</taxon>
        <taxon>Dissulfurirhabdus</taxon>
    </lineage>
</organism>
<dbReference type="HAMAP" id="MF_00014">
    <property type="entry name" value="Ribosome_mat_RimM"/>
    <property type="match status" value="1"/>
</dbReference>
<dbReference type="Proteomes" id="UP000469346">
    <property type="component" value="Unassembled WGS sequence"/>
</dbReference>
<dbReference type="InterPro" id="IPR011961">
    <property type="entry name" value="RimM"/>
</dbReference>
<comment type="caution">
    <text evidence="8">The sequence shown here is derived from an EMBL/GenBank/DDBJ whole genome shotgun (WGS) entry which is preliminary data.</text>
</comment>
<feature type="domain" description="Ribosome maturation factor RimM PRC barrel" evidence="7">
    <location>
        <begin position="107"/>
        <end position="174"/>
    </location>
</feature>
<evidence type="ECO:0000256" key="2">
    <source>
        <dbReference type="ARBA" id="ARBA00022517"/>
    </source>
</evidence>
<comment type="function">
    <text evidence="5">An accessory protein needed during the final step in the assembly of 30S ribosomal subunit, possibly for assembly of the head region. Essential for efficient processing of 16S rRNA. May be needed both before and after RbfA during the maturation of 16S rRNA. It has affinity for free ribosomal 30S subunits but not for 70S ribosomes.</text>
</comment>
<comment type="subunit">
    <text evidence="5">Binds ribosomal protein uS19.</text>
</comment>
<protein>
    <recommendedName>
        <fullName evidence="5">Ribosome maturation factor RimM</fullName>
    </recommendedName>
</protein>
<evidence type="ECO:0000313" key="8">
    <source>
        <dbReference type="EMBL" id="NDY41449.1"/>
    </source>
</evidence>
<keyword evidence="1 5" id="KW-0963">Cytoplasm</keyword>
<gene>
    <name evidence="5 8" type="primary">rimM</name>
    <name evidence="8" type="ORF">G3N55_01095</name>
</gene>
<accession>A0A6N9TK36</accession>
<dbReference type="Pfam" id="PF01782">
    <property type="entry name" value="RimM"/>
    <property type="match status" value="1"/>
</dbReference>
<name>A0A6N9TK36_DISTH</name>
<dbReference type="Gene3D" id="2.30.30.240">
    <property type="entry name" value="PRC-barrel domain"/>
    <property type="match status" value="1"/>
</dbReference>
<evidence type="ECO:0000259" key="7">
    <source>
        <dbReference type="Pfam" id="PF24986"/>
    </source>
</evidence>
<dbReference type="InterPro" id="IPR056792">
    <property type="entry name" value="PRC_RimM"/>
</dbReference>
<dbReference type="EMBL" id="JAAGRR010000005">
    <property type="protein sequence ID" value="NDY41449.1"/>
    <property type="molecule type" value="Genomic_DNA"/>
</dbReference>
<dbReference type="Gene3D" id="2.40.30.60">
    <property type="entry name" value="RimM"/>
    <property type="match status" value="1"/>
</dbReference>
<reference evidence="8 9" key="1">
    <citation type="submission" date="2020-02" db="EMBL/GenBank/DDBJ databases">
        <title>Comparative genomics of sulfur disproportionating microorganisms.</title>
        <authorList>
            <person name="Ward L.M."/>
            <person name="Bertran E."/>
            <person name="Johnston D.T."/>
        </authorList>
    </citation>
    <scope>NUCLEOTIDE SEQUENCE [LARGE SCALE GENOMIC DNA]</scope>
    <source>
        <strain evidence="8 9">DSM 100025</strain>
    </source>
</reference>
<dbReference type="PANTHER" id="PTHR33692">
    <property type="entry name" value="RIBOSOME MATURATION FACTOR RIMM"/>
    <property type="match status" value="1"/>
</dbReference>
<evidence type="ECO:0000313" key="9">
    <source>
        <dbReference type="Proteomes" id="UP000469346"/>
    </source>
</evidence>
<dbReference type="SUPFAM" id="SSF50346">
    <property type="entry name" value="PRC-barrel domain"/>
    <property type="match status" value="1"/>
</dbReference>
<dbReference type="InterPro" id="IPR002676">
    <property type="entry name" value="RimM_N"/>
</dbReference>
<evidence type="ECO:0000256" key="5">
    <source>
        <dbReference type="HAMAP-Rule" id="MF_00014"/>
    </source>
</evidence>
<dbReference type="InterPro" id="IPR011033">
    <property type="entry name" value="PRC_barrel-like_sf"/>
</dbReference>
<dbReference type="RefSeq" id="WP_163297609.1">
    <property type="nucleotide sequence ID" value="NZ_JAAGRR010000005.1"/>
</dbReference>
<keyword evidence="2 5" id="KW-0690">Ribosome biogenesis</keyword>
<evidence type="ECO:0000256" key="1">
    <source>
        <dbReference type="ARBA" id="ARBA00022490"/>
    </source>
</evidence>
<dbReference type="GO" id="GO:0043022">
    <property type="term" value="F:ribosome binding"/>
    <property type="evidence" value="ECO:0007669"/>
    <property type="project" value="InterPro"/>
</dbReference>
<evidence type="ECO:0000256" key="3">
    <source>
        <dbReference type="ARBA" id="ARBA00022552"/>
    </source>
</evidence>
<dbReference type="AlphaFoldDB" id="A0A6N9TK36"/>
<proteinExistence type="inferred from homology"/>
<keyword evidence="4 5" id="KW-0143">Chaperone</keyword>
<dbReference type="InterPro" id="IPR009000">
    <property type="entry name" value="Transl_B-barrel_sf"/>
</dbReference>
<comment type="similarity">
    <text evidence="5">Belongs to the RimM family.</text>
</comment>
<dbReference type="GO" id="GO:0005737">
    <property type="term" value="C:cytoplasm"/>
    <property type="evidence" value="ECO:0007669"/>
    <property type="project" value="UniProtKB-SubCell"/>
</dbReference>